<dbReference type="AlphaFoldDB" id="A0A178L6M4"/>
<dbReference type="Gene3D" id="3.30.70.270">
    <property type="match status" value="1"/>
</dbReference>
<dbReference type="InterPro" id="IPR000160">
    <property type="entry name" value="GGDEF_dom"/>
</dbReference>
<evidence type="ECO:0000256" key="2">
    <source>
        <dbReference type="ARBA" id="ARBA00034247"/>
    </source>
</evidence>
<sequence length="338" mass="37894">MDDDIRYEQHVRRVLRTPLQVLQPLMLALWPLSLWSNPLIGSPYKPRYFAVMLLLLAISALLSVARSARMMSLTFTGNIWALALAFRIQIQDGGAVGHYWNLPIAVIIVLGTCGMTYRLSHYLITLAGAAFILFIGQTQLVPTAMPIHLVWLLASATLAIGIAYNHANSQWMRRTFILKERYRILAETDELTGIANRRKLLQQLDESRGESGQTPAHFVMLDIDNFKEINDRHGHQVGDQVLVATAREIDQLDPRLQVGRLGGEEFGLLIRGLDDARVSHLLEVLRNRLAAAAPLGISFSAGALPLDPEVSLNELLRRADEGLYQAKRQGKDQMVWPH</sequence>
<dbReference type="CDD" id="cd01949">
    <property type="entry name" value="GGDEF"/>
    <property type="match status" value="1"/>
</dbReference>
<dbReference type="PANTHER" id="PTHR45138:SF9">
    <property type="entry name" value="DIGUANYLATE CYCLASE DGCM-RELATED"/>
    <property type="match status" value="1"/>
</dbReference>
<organism evidence="5 6">
    <name type="scientific">Pseudomonas oryzihabitans</name>
    <dbReference type="NCBI Taxonomy" id="47885"/>
    <lineage>
        <taxon>Bacteria</taxon>
        <taxon>Pseudomonadati</taxon>
        <taxon>Pseudomonadota</taxon>
        <taxon>Gammaproteobacteria</taxon>
        <taxon>Pseudomonadales</taxon>
        <taxon>Pseudomonadaceae</taxon>
        <taxon>Pseudomonas</taxon>
    </lineage>
</organism>
<keyword evidence="3" id="KW-1133">Transmembrane helix</keyword>
<proteinExistence type="predicted"/>
<dbReference type="InterPro" id="IPR029787">
    <property type="entry name" value="Nucleotide_cyclase"/>
</dbReference>
<reference evidence="5 6" key="1">
    <citation type="submission" date="2016-04" db="EMBL/GenBank/DDBJ databases">
        <title>Draft Genome Sequences of Staphylococcus capitis Strain H36, S. capitis Strain H65, S. cohnii Strain H62, S. hominis Strain H69, Mycobacterium iranicum Strain H39, Plantibacter sp. Strain H53, Pseudomonas oryzihabitans Strain H72, and Microbacterium sp. Strain H83, isolated from residential settings.</title>
        <authorList>
            <person name="Lymperopoulou D."/>
            <person name="Adams R.I."/>
            <person name="Lindow S."/>
            <person name="Coil D.A."/>
            <person name="Jospin G."/>
            <person name="Eisen J.A."/>
        </authorList>
    </citation>
    <scope>NUCLEOTIDE SEQUENCE [LARGE SCALE GENOMIC DNA]</scope>
    <source>
        <strain evidence="5 6">H72</strain>
    </source>
</reference>
<dbReference type="GO" id="GO:0043709">
    <property type="term" value="P:cell adhesion involved in single-species biofilm formation"/>
    <property type="evidence" value="ECO:0007669"/>
    <property type="project" value="TreeGrafter"/>
</dbReference>
<feature type="transmembrane region" description="Helical" evidence="3">
    <location>
        <begin position="72"/>
        <end position="90"/>
    </location>
</feature>
<comment type="catalytic activity">
    <reaction evidence="2">
        <text>2 GTP = 3',3'-c-di-GMP + 2 diphosphate</text>
        <dbReference type="Rhea" id="RHEA:24898"/>
        <dbReference type="ChEBI" id="CHEBI:33019"/>
        <dbReference type="ChEBI" id="CHEBI:37565"/>
        <dbReference type="ChEBI" id="CHEBI:58805"/>
        <dbReference type="EC" id="2.7.7.65"/>
    </reaction>
</comment>
<dbReference type="InterPro" id="IPR050469">
    <property type="entry name" value="Diguanylate_Cyclase"/>
</dbReference>
<dbReference type="GO" id="GO:0052621">
    <property type="term" value="F:diguanylate cyclase activity"/>
    <property type="evidence" value="ECO:0007669"/>
    <property type="project" value="UniProtKB-EC"/>
</dbReference>
<dbReference type="Pfam" id="PF00990">
    <property type="entry name" value="GGDEF"/>
    <property type="match status" value="1"/>
</dbReference>
<gene>
    <name evidence="5" type="ORF">A4V15_24165</name>
</gene>
<feature type="transmembrane region" description="Helical" evidence="3">
    <location>
        <begin position="147"/>
        <end position="164"/>
    </location>
</feature>
<dbReference type="OrthoDB" id="9812260at2"/>
<dbReference type="SUPFAM" id="SSF55073">
    <property type="entry name" value="Nucleotide cyclase"/>
    <property type="match status" value="1"/>
</dbReference>
<dbReference type="Proteomes" id="UP000078356">
    <property type="component" value="Unassembled WGS sequence"/>
</dbReference>
<name>A0A178L6M4_9PSED</name>
<feature type="transmembrane region" description="Helical" evidence="3">
    <location>
        <begin position="122"/>
        <end position="141"/>
    </location>
</feature>
<feature type="transmembrane region" description="Helical" evidence="3">
    <location>
        <begin position="96"/>
        <end position="115"/>
    </location>
</feature>
<accession>A0A178L6M4</accession>
<feature type="domain" description="GGDEF" evidence="4">
    <location>
        <begin position="214"/>
        <end position="338"/>
    </location>
</feature>
<evidence type="ECO:0000259" key="4">
    <source>
        <dbReference type="PROSITE" id="PS50887"/>
    </source>
</evidence>
<evidence type="ECO:0000313" key="5">
    <source>
        <dbReference type="EMBL" id="OAN24806.1"/>
    </source>
</evidence>
<comment type="caution">
    <text evidence="5">The sequence shown here is derived from an EMBL/GenBank/DDBJ whole genome shotgun (WGS) entry which is preliminary data.</text>
</comment>
<dbReference type="PANTHER" id="PTHR45138">
    <property type="entry name" value="REGULATORY COMPONENTS OF SENSORY TRANSDUCTION SYSTEM"/>
    <property type="match status" value="1"/>
</dbReference>
<keyword evidence="3" id="KW-0812">Transmembrane</keyword>
<evidence type="ECO:0000313" key="6">
    <source>
        <dbReference type="Proteomes" id="UP000078356"/>
    </source>
</evidence>
<protein>
    <recommendedName>
        <fullName evidence="1">diguanylate cyclase</fullName>
        <ecNumber evidence="1">2.7.7.65</ecNumber>
    </recommendedName>
</protein>
<dbReference type="EC" id="2.7.7.65" evidence="1"/>
<dbReference type="EMBL" id="LWCR01000058">
    <property type="protein sequence ID" value="OAN24806.1"/>
    <property type="molecule type" value="Genomic_DNA"/>
</dbReference>
<dbReference type="SMART" id="SM00267">
    <property type="entry name" value="GGDEF"/>
    <property type="match status" value="1"/>
</dbReference>
<dbReference type="RefSeq" id="WP_064309225.1">
    <property type="nucleotide sequence ID" value="NZ_LWCR01000058.1"/>
</dbReference>
<evidence type="ECO:0000256" key="3">
    <source>
        <dbReference type="SAM" id="Phobius"/>
    </source>
</evidence>
<keyword evidence="3" id="KW-0472">Membrane</keyword>
<dbReference type="NCBIfam" id="TIGR00254">
    <property type="entry name" value="GGDEF"/>
    <property type="match status" value="1"/>
</dbReference>
<dbReference type="PROSITE" id="PS50887">
    <property type="entry name" value="GGDEF"/>
    <property type="match status" value="1"/>
</dbReference>
<evidence type="ECO:0000256" key="1">
    <source>
        <dbReference type="ARBA" id="ARBA00012528"/>
    </source>
</evidence>
<dbReference type="GO" id="GO:0005886">
    <property type="term" value="C:plasma membrane"/>
    <property type="evidence" value="ECO:0007669"/>
    <property type="project" value="TreeGrafter"/>
</dbReference>
<feature type="transmembrane region" description="Helical" evidence="3">
    <location>
        <begin position="21"/>
        <end position="40"/>
    </location>
</feature>
<dbReference type="GO" id="GO:1902201">
    <property type="term" value="P:negative regulation of bacterial-type flagellum-dependent cell motility"/>
    <property type="evidence" value="ECO:0007669"/>
    <property type="project" value="TreeGrafter"/>
</dbReference>
<feature type="transmembrane region" description="Helical" evidence="3">
    <location>
        <begin position="46"/>
        <end position="65"/>
    </location>
</feature>
<dbReference type="InterPro" id="IPR043128">
    <property type="entry name" value="Rev_trsase/Diguanyl_cyclase"/>
</dbReference>